<proteinExistence type="predicted"/>
<dbReference type="GO" id="GO:0005524">
    <property type="term" value="F:ATP binding"/>
    <property type="evidence" value="ECO:0007669"/>
    <property type="project" value="UniProtKB-KW"/>
</dbReference>
<dbReference type="GO" id="GO:0005759">
    <property type="term" value="C:mitochondrial matrix"/>
    <property type="evidence" value="ECO:0007669"/>
    <property type="project" value="TreeGrafter"/>
</dbReference>
<dbReference type="SMART" id="SM01086">
    <property type="entry name" value="ClpB_D2-small"/>
    <property type="match status" value="1"/>
</dbReference>
<dbReference type="SUPFAM" id="SSF52540">
    <property type="entry name" value="P-loop containing nucleoside triphosphate hydrolases"/>
    <property type="match status" value="1"/>
</dbReference>
<gene>
    <name evidence="4" type="ORF">RHSIM_Rhsim05G0115100</name>
</gene>
<organism evidence="4 5">
    <name type="scientific">Rhododendron simsii</name>
    <name type="common">Sims's rhododendron</name>
    <dbReference type="NCBI Taxonomy" id="118357"/>
    <lineage>
        <taxon>Eukaryota</taxon>
        <taxon>Viridiplantae</taxon>
        <taxon>Streptophyta</taxon>
        <taxon>Embryophyta</taxon>
        <taxon>Tracheophyta</taxon>
        <taxon>Spermatophyta</taxon>
        <taxon>Magnoliopsida</taxon>
        <taxon>eudicotyledons</taxon>
        <taxon>Gunneridae</taxon>
        <taxon>Pentapetalae</taxon>
        <taxon>asterids</taxon>
        <taxon>Ericales</taxon>
        <taxon>Ericaceae</taxon>
        <taxon>Ericoideae</taxon>
        <taxon>Rhodoreae</taxon>
        <taxon>Rhododendron</taxon>
    </lineage>
</organism>
<dbReference type="GO" id="GO:0051603">
    <property type="term" value="P:proteolysis involved in protein catabolic process"/>
    <property type="evidence" value="ECO:0007669"/>
    <property type="project" value="TreeGrafter"/>
</dbReference>
<reference evidence="4" key="1">
    <citation type="submission" date="2019-11" db="EMBL/GenBank/DDBJ databases">
        <authorList>
            <person name="Liu Y."/>
            <person name="Hou J."/>
            <person name="Li T.-Q."/>
            <person name="Guan C.-H."/>
            <person name="Wu X."/>
            <person name="Wu H.-Z."/>
            <person name="Ling F."/>
            <person name="Zhang R."/>
            <person name="Shi X.-G."/>
            <person name="Ren J.-P."/>
            <person name="Chen E.-F."/>
            <person name="Sun J.-M."/>
        </authorList>
    </citation>
    <scope>NUCLEOTIDE SEQUENCE</scope>
    <source>
        <strain evidence="4">Adult_tree_wgs_1</strain>
        <tissue evidence="4">Leaves</tissue>
    </source>
</reference>
<evidence type="ECO:0000256" key="1">
    <source>
        <dbReference type="ARBA" id="ARBA00022741"/>
    </source>
</evidence>
<dbReference type="CDD" id="cd19497">
    <property type="entry name" value="RecA-like_ClpX"/>
    <property type="match status" value="1"/>
</dbReference>
<sequence>MSMSAIFRWRINLTHITSRLASLTSSSSHYHHHFSLNPPLLLAPHSSSLHHCHPPVLGLGFQERHKWDGNFDQIPAQVNCPRCSNLMTVLFSTRPLSITGGETGLYQALNLCPNCRTAFYFRPVKLEPLQGSFIEIGRVKRGGYDDESGGRVGARIWEKLRSYGGDGAEGSGGGEGKGKSAVEVKGGGVGSKCGGGGGPGGFGEASGWGGGKLGKDLPTPKEMCRRLDQFVIGQERAKKVLAVAVYNHFKRISHASLWKESGGVTSVMGRVNDDGSDFVELEKSNTMRPISVYGRQFDSCSLTLTVRTGKTLLAKTLARIVNVPFVIADATSLTQAVQAGYVGEDVESILHKLLLVADFDVEAAQQGIVYIDEVDKISKKAESLNTGRDVSGEGVQQALLKMLEGTVSASLCMYVSSKLKDFLVKLYSSASCLYLTPNVLLGQIVNVPDNRARKHPRGDSIQIDTKDILFICGGAFVDLEKTISERRQDSSIGFGVPVRTNMRIGGLTNAVVTSSLLESVESGDLVAYGLIPEFVGRFPVLVSLSALNEDQLVEVLTEPKNALAKQYKKMFSMNSVNLHFTENALRLIAKKAMAKNTGARGLRAILENILTEAMFQVPDAKSGNDTIDAVVVDEEAVGSVDTPGCGAKVLRRDGLLEPCLCQTASMGPTEMNKEVEGGLEGELGVSSKAMCL</sequence>
<evidence type="ECO:0000256" key="2">
    <source>
        <dbReference type="ARBA" id="ARBA00022840"/>
    </source>
</evidence>
<comment type="caution">
    <text evidence="4">The sequence shown here is derived from an EMBL/GenBank/DDBJ whole genome shotgun (WGS) entry which is preliminary data.</text>
</comment>
<dbReference type="PANTHER" id="PTHR48102:SF7">
    <property type="entry name" value="ATP-DEPENDENT CLP PROTEASE ATP-BINDING SUBUNIT CLPX-LIKE, MITOCHONDRIAL"/>
    <property type="match status" value="1"/>
</dbReference>
<evidence type="ECO:0000259" key="3">
    <source>
        <dbReference type="SMART" id="SM01086"/>
    </source>
</evidence>
<accession>A0A834LQ40</accession>
<keyword evidence="5" id="KW-1185">Reference proteome</keyword>
<dbReference type="OrthoDB" id="1721884at2759"/>
<evidence type="ECO:0000313" key="4">
    <source>
        <dbReference type="EMBL" id="KAF7144327.1"/>
    </source>
</evidence>
<name>A0A834LQ40_RHOSS</name>
<dbReference type="EMBL" id="WJXA01000005">
    <property type="protein sequence ID" value="KAF7144327.1"/>
    <property type="molecule type" value="Genomic_DNA"/>
</dbReference>
<keyword evidence="2" id="KW-0067">ATP-binding</keyword>
<dbReference type="PANTHER" id="PTHR48102">
    <property type="entry name" value="ATP-DEPENDENT CLP PROTEASE ATP-BINDING SUBUNIT CLPX-LIKE, MITOCHONDRIAL-RELATED"/>
    <property type="match status" value="1"/>
</dbReference>
<dbReference type="InterPro" id="IPR003959">
    <property type="entry name" value="ATPase_AAA_core"/>
</dbReference>
<dbReference type="Pfam" id="PF10431">
    <property type="entry name" value="ClpB_D2-small"/>
    <property type="match status" value="1"/>
</dbReference>
<dbReference type="FunFam" id="1.10.8.60:FF:000002">
    <property type="entry name" value="ATP-dependent Clp protease ATP-binding subunit ClpX"/>
    <property type="match status" value="1"/>
</dbReference>
<dbReference type="GO" id="GO:0016887">
    <property type="term" value="F:ATP hydrolysis activity"/>
    <property type="evidence" value="ECO:0007669"/>
    <property type="project" value="InterPro"/>
</dbReference>
<keyword evidence="1" id="KW-0547">Nucleotide-binding</keyword>
<dbReference type="InterPro" id="IPR050052">
    <property type="entry name" value="ATP-dep_Clp_protease_ClpX"/>
</dbReference>
<dbReference type="AlphaFoldDB" id="A0A834LQ40"/>
<dbReference type="Pfam" id="PF07724">
    <property type="entry name" value="AAA_2"/>
    <property type="match status" value="1"/>
</dbReference>
<dbReference type="InterPro" id="IPR027417">
    <property type="entry name" value="P-loop_NTPase"/>
</dbReference>
<feature type="domain" description="Clp ATPase C-terminal" evidence="3">
    <location>
        <begin position="547"/>
        <end position="640"/>
    </location>
</feature>
<evidence type="ECO:0000313" key="5">
    <source>
        <dbReference type="Proteomes" id="UP000626092"/>
    </source>
</evidence>
<dbReference type="InterPro" id="IPR019489">
    <property type="entry name" value="Clp_ATPase_C"/>
</dbReference>
<dbReference type="Gene3D" id="1.10.8.60">
    <property type="match status" value="1"/>
</dbReference>
<protein>
    <recommendedName>
        <fullName evidence="3">Clp ATPase C-terminal domain-containing protein</fullName>
    </recommendedName>
</protein>
<dbReference type="Gene3D" id="3.40.50.300">
    <property type="entry name" value="P-loop containing nucleotide triphosphate hydrolases"/>
    <property type="match status" value="1"/>
</dbReference>
<dbReference type="Proteomes" id="UP000626092">
    <property type="component" value="Unassembled WGS sequence"/>
</dbReference>